<feature type="region of interest" description="Disordered" evidence="1">
    <location>
        <begin position="25"/>
        <end position="93"/>
    </location>
</feature>
<dbReference type="AlphaFoldDB" id="A0A0A9DKS1"/>
<proteinExistence type="predicted"/>
<dbReference type="PANTHER" id="PTHR33443">
    <property type="entry name" value="ZGC:112980"/>
    <property type="match status" value="1"/>
</dbReference>
<reference evidence="2" key="2">
    <citation type="journal article" date="2015" name="Data Brief">
        <title>Shoot transcriptome of the giant reed, Arundo donax.</title>
        <authorList>
            <person name="Barrero R.A."/>
            <person name="Guerrero F.D."/>
            <person name="Moolhuijzen P."/>
            <person name="Goolsby J.A."/>
            <person name="Tidwell J."/>
            <person name="Bellgard S.E."/>
            <person name="Bellgard M.I."/>
        </authorList>
    </citation>
    <scope>NUCLEOTIDE SEQUENCE</scope>
    <source>
        <tissue evidence="2">Shoot tissue taken approximately 20 cm above the soil surface</tissue>
    </source>
</reference>
<dbReference type="InterPro" id="IPR053234">
    <property type="entry name" value="RPM1_Interactor"/>
</dbReference>
<evidence type="ECO:0000256" key="1">
    <source>
        <dbReference type="SAM" id="MobiDB-lite"/>
    </source>
</evidence>
<accession>A0A0A9DKS1</accession>
<dbReference type="EMBL" id="GBRH01213523">
    <property type="protein sequence ID" value="JAD84372.1"/>
    <property type="molecule type" value="Transcribed_RNA"/>
</dbReference>
<name>A0A0A9DKS1_ARUDO</name>
<evidence type="ECO:0000313" key="2">
    <source>
        <dbReference type="EMBL" id="JAD84372.1"/>
    </source>
</evidence>
<reference evidence="2" key="1">
    <citation type="submission" date="2014-09" db="EMBL/GenBank/DDBJ databases">
        <authorList>
            <person name="Magalhaes I.L.F."/>
            <person name="Oliveira U."/>
            <person name="Santos F.R."/>
            <person name="Vidigal T.H.D.A."/>
            <person name="Brescovit A.D."/>
            <person name="Santos A.J."/>
        </authorList>
    </citation>
    <scope>NUCLEOTIDE SEQUENCE</scope>
    <source>
        <tissue evidence="2">Shoot tissue taken approximately 20 cm above the soil surface</tissue>
    </source>
</reference>
<protein>
    <submittedName>
        <fullName evidence="2">Uncharacterized protein</fullName>
    </submittedName>
</protein>
<dbReference type="PANTHER" id="PTHR33443:SF30">
    <property type="entry name" value="SARCOSINE DEHYDROGENASE-2C PROTEIN"/>
    <property type="match status" value="1"/>
</dbReference>
<organism evidence="2">
    <name type="scientific">Arundo donax</name>
    <name type="common">Giant reed</name>
    <name type="synonym">Donax arundinaceus</name>
    <dbReference type="NCBI Taxonomy" id="35708"/>
    <lineage>
        <taxon>Eukaryota</taxon>
        <taxon>Viridiplantae</taxon>
        <taxon>Streptophyta</taxon>
        <taxon>Embryophyta</taxon>
        <taxon>Tracheophyta</taxon>
        <taxon>Spermatophyta</taxon>
        <taxon>Magnoliopsida</taxon>
        <taxon>Liliopsida</taxon>
        <taxon>Poales</taxon>
        <taxon>Poaceae</taxon>
        <taxon>PACMAD clade</taxon>
        <taxon>Arundinoideae</taxon>
        <taxon>Arundineae</taxon>
        <taxon>Arundo</taxon>
    </lineage>
</organism>
<sequence length="218" mass="23156">MPRAKRFMPGPPATAATAAKVQLSAPTAAKVKRSAPAASVSTGAKVKGTPPAPAAPANVIEIPSSPDLSVGGSASGSSGKKKSRKRPAPLDLDDEVEMWTPREKRRLDEECEILAADPLAAAEVAPAPAAAANDDIAVVAERGKVACRDYPHPRSACAKHPFNTTPHERHCNKCFCYVCDIAAPCVFWKGTGGHCHASDKDKRWKTMRSLMQKQEKPK</sequence>